<feature type="region of interest" description="Disordered" evidence="3">
    <location>
        <begin position="2097"/>
        <end position="2168"/>
    </location>
</feature>
<feature type="compositionally biased region" description="Basic and acidic residues" evidence="3">
    <location>
        <begin position="1874"/>
        <end position="1883"/>
    </location>
</feature>
<feature type="compositionally biased region" description="Basic and acidic residues" evidence="3">
    <location>
        <begin position="1822"/>
        <end position="1834"/>
    </location>
</feature>
<evidence type="ECO:0000256" key="4">
    <source>
        <dbReference type="SAM" id="Phobius"/>
    </source>
</evidence>
<dbReference type="Proteomes" id="UP000033074">
    <property type="component" value="Unassembled WGS sequence"/>
</dbReference>
<feature type="region of interest" description="Disordered" evidence="3">
    <location>
        <begin position="1051"/>
        <end position="1080"/>
    </location>
</feature>
<feature type="domain" description="Atypical Rib" evidence="5">
    <location>
        <begin position="479"/>
        <end position="522"/>
    </location>
</feature>
<dbReference type="PANTHER" id="PTHR23159">
    <property type="entry name" value="CENTROSOMAL PROTEIN 2"/>
    <property type="match status" value="1"/>
</dbReference>
<reference evidence="6 7" key="1">
    <citation type="journal article" date="2012" name="J. Bacteriol.">
        <title>Comparative Genomic Analyses of 17 Clinical Isolates of Gardnerella vaginalis Provide Evidence of Multiple Genetically Isolated Clades Consistent with Subspeciation into Genovars.</title>
        <authorList>
            <person name="Ahmed A."/>
            <person name="Earl J."/>
            <person name="Retchless A."/>
            <person name="Hillier S."/>
            <person name="Rabe L."/>
            <person name="Cherpes T."/>
            <person name="Powell E."/>
            <person name="Janto B."/>
            <person name="Eutsey R."/>
            <person name="Hiller N.L."/>
            <person name="Boissy R."/>
            <person name="Dahlgreen M."/>
            <person name="Hall B."/>
            <person name="Costerton J."/>
            <person name="Post J.C."/>
            <person name="Hu F."/>
            <person name="Ehrlich G."/>
        </authorList>
    </citation>
    <scope>NUCLEOTIDE SEQUENCE [LARGE SCALE GENOMIC DNA]</scope>
    <source>
        <strain evidence="6 7">00703Dmash</strain>
    </source>
</reference>
<keyword evidence="4" id="KW-0472">Membrane</keyword>
<evidence type="ECO:0000256" key="3">
    <source>
        <dbReference type="SAM" id="MobiDB-lite"/>
    </source>
</evidence>
<dbReference type="Gene3D" id="1.20.1270.90">
    <property type="entry name" value="AF1782-like"/>
    <property type="match status" value="2"/>
</dbReference>
<feature type="region of interest" description="Disordered" evidence="3">
    <location>
        <begin position="1346"/>
        <end position="1378"/>
    </location>
</feature>
<accession>I4M871</accession>
<dbReference type="Pfam" id="PF18938">
    <property type="entry name" value="aRib"/>
    <property type="match status" value="1"/>
</dbReference>
<feature type="compositionally biased region" description="Basic and acidic residues" evidence="3">
    <location>
        <begin position="2097"/>
        <end position="2134"/>
    </location>
</feature>
<evidence type="ECO:0000259" key="5">
    <source>
        <dbReference type="Pfam" id="PF18938"/>
    </source>
</evidence>
<proteinExistence type="predicted"/>
<feature type="coiled-coil region" evidence="2">
    <location>
        <begin position="875"/>
        <end position="942"/>
    </location>
</feature>
<dbReference type="InterPro" id="IPR044024">
    <property type="entry name" value="aRib"/>
</dbReference>
<feature type="compositionally biased region" description="Polar residues" evidence="3">
    <location>
        <begin position="1860"/>
        <end position="1869"/>
    </location>
</feature>
<name>I4M871_9BIFI</name>
<evidence type="ECO:0000256" key="1">
    <source>
        <dbReference type="ARBA" id="ARBA00022729"/>
    </source>
</evidence>
<keyword evidence="1" id="KW-0732">Signal</keyword>
<feature type="transmembrane region" description="Helical" evidence="4">
    <location>
        <begin position="2396"/>
        <end position="2417"/>
    </location>
</feature>
<feature type="compositionally biased region" description="Basic and acidic residues" evidence="3">
    <location>
        <begin position="1446"/>
        <end position="1455"/>
    </location>
</feature>
<dbReference type="RefSeq" id="WP_004135265.1">
    <property type="nucleotide sequence ID" value="NZ_ADEV01000009.1"/>
</dbReference>
<keyword evidence="4" id="KW-1133">Transmembrane helix</keyword>
<feature type="region of interest" description="Disordered" evidence="3">
    <location>
        <begin position="1428"/>
        <end position="1463"/>
    </location>
</feature>
<feature type="region of interest" description="Disordered" evidence="3">
    <location>
        <begin position="1814"/>
        <end position="1908"/>
    </location>
</feature>
<feature type="region of interest" description="Disordered" evidence="3">
    <location>
        <begin position="964"/>
        <end position="991"/>
    </location>
</feature>
<keyword evidence="2" id="KW-0175">Coiled coil</keyword>
<feature type="compositionally biased region" description="Low complexity" evidence="3">
    <location>
        <begin position="59"/>
        <end position="76"/>
    </location>
</feature>
<dbReference type="SUPFAM" id="SSF46997">
    <property type="entry name" value="Bacterial immunoglobulin/albumin-binding domains"/>
    <property type="match status" value="1"/>
</dbReference>
<feature type="compositionally biased region" description="Basic and acidic residues" evidence="3">
    <location>
        <begin position="152"/>
        <end position="164"/>
    </location>
</feature>
<evidence type="ECO:0000313" key="6">
    <source>
        <dbReference type="EMBL" id="EIK85411.1"/>
    </source>
</evidence>
<dbReference type="PATRIC" id="fig|698960.3.peg.1001"/>
<keyword evidence="4" id="KW-0812">Transmembrane</keyword>
<sequence>MTKSNSRKHARKVTLDAAVNNAIEKAVDARKVAAFTVGAAGVLAGAAFAFGATPAMAAETGAATEPTKAPVAAGDKAGAGKKDEAGKKDDGKADAKPEAKETVAKETESNNAEDKDAAKQEQTGDKNQTEANKDAGDKAENTNKQAEQPVAKTEDKKSYEENQKQETTTTVGQDRDASAAPEPKPQANNTINLSKDTKDNLPNMYAWGKSNNVYIEDGQNKSVTINFAKPDDGYTITKVAIFPSDGNTVDNKKSRGFLEYYSDPSAKDEHKPYSGIYDFKVNPDGTATLTMSKLYRDGNLKSGESYSANRCIYLYGTDKDGKTVVLYKTNIVRAATLIPPKTAGSIVLQYDEKLNEDQIQAKLKQALDAPTEATGNKSIREQIKTASTSNGVGVRNEAAKTLTNTPDTAENKVIITDHQAYDPSQVARINKETSQQGQPTTYVTGVNNLKTYLISDLGYKSEPLALTVARYDTRIDKPIVEDPTNLSKEVKEEIAKKLANLNHIAQDKVTINADGTVTINFEGVDPSLAPTLQLSDLVLKQLKEADVNVPTGEKAVFVYNPLDYSKDEIARIKKAIYEANKKNDKLGLSDTDYEKQISLSYLTGNLTASGTGNQGISNGRQENTITVKIKTDKAVAEFTSDVTKSKLTKFVNIREDYTVSWTKDKIDGRNSDEGLSWSEDHKTIIYRYDPTKAVAFKSSDITKLLTATPKAGKAGLRVLKGDEHIDHEGEPGKEKKSHVYYVIDSNGEPTGALTLGIMNSGYWTGDPQITGTEVDRGNVLSKTGEYKWDDDAKPVTLASKDGKIYRARLFVAPYGMESYQYVYTHPDGKNPNNTTKAINVIFVPQTNHKTKDLKTSVEGHKLAADKKTPIDSAYYNASKDKKDAYDEALKEANAALEAAGNTEDSKLSEALKARIDNATINLNKAREALDGAKTDKEKLKASIDENGKAAEGNNPATLTQATNQFKNVSDPDFKDANGNPDTKKNEDAKAAKKAYDEALQAAEAARDDENATQKAVDDAKAKLDEARKKLNDFTTNKDELSAAIAKDGKVNTGEAGKTGDEKLKTADPTYQNSTKEERDAYDKAVAEAQKVVADPNASQKEVNEAIKNLKEAKAALDKNATDKSPLDAAVQKSLDKDPNNHSVFYKNAAAKKDTDPAAKKAVEDYDKALAEAKRVLGDKNATKADVEKAKKDLEDAENALHADAYATDNKSLGEALADNFSGYLMPAYFNAFDKAQAGDEQAKKDFKAYNDAYHAAKDLMDKTKQQGSTVTQDEVDKVKKQLLEARKVIDKYATDTSKISAALLHSLAITNSPAYKNASAGAEGSEEAKAKKAYDDALKALQDAFNDKMPQDTVDGKPDSDPISTDNIPAKDGDTSSPDYLKNIQSHAKGQPLNRDVTKLLAKLNDAVKGLDKFATKTDELIESINKDSYTHPSPAFKNASLPSYKNDDGSDNTDKNNAAKKAVDAYGEALNKAKEKLNDPNATQKDINDAKAALDKARTELDKYNTDVAKLQESVAAHGTEAVEGTKDSDAYRNASDPHFVDETGKPDEYKNQQARDAKTAYDKALTEAQALLAKHNDDKTPQDAKPTQAEIDAALAKLDEARKTLVGDDSALDKPGFGTKTTDLDVELAKSSPVDATDPTPGTVEDLTTYKNALAKTTEDGKENPDITRYKEALKKATKLAEKQKSTKASERPLQKDVDEAYRALLDAKKIIADGYKTDATALQDEAALGADDGNFTKSPEYKNAEAKKAEDGGDNAELKAYKAALTEVKTMLNNFGKDGKPNAGVGDQDLPTQAQVDAALKKLSEARKAVEAKYATNTDKLKNEVGDKDQDGNPVIPPFEASVAYKNALEKAKTEESTTTDPNSATAKLKTYADKLKEANDLINKVKNPDPNAKPEDRPTQDDVDKALAALKQAKKDIDDNFKTNVEKLQNEVDDKNEDGSARTPEFEKSTEFANLEAKTVDGKKPDDLVAYEQALAKAKELIDKNDGEVADPTDPTKKVTVPKDQLPTQQEVDEAKKALKEIKDKILANYKTSPVELQNEVDLSKDGDDDTSTDVFENTPAFKNAQAKGDEAAQKALKDYNEKLKAAKEMLAKFDRTTGKPKKDAKDVPTQKQLDEALKALQDAKKKIEDEYSTSKSDLRQEAGDDFTKSPEYQNAQAKGDDASKKALEDYKNALDEANSVLADPNATQAEVDAALKRLKTAKDKLKDENGTDKSKLQAEADDDANFRNSPYFIIGNKADIEAYEDALAEAKSVLADPNATQAEVDAALKKLEEAKKRILDFLSHFGGSGNGTGDYGFGEGNGFVNGHESYGALVDKSALQIEVNNAVETSANTAEAVAYRQALAEAKSVLNDPNATQAQVDAALRKLQAAKAALLNSLSGASGHKIAKTGAATGLFAGFAAIFAGLGAAGVASRRRKHSNE</sequence>
<feature type="region of interest" description="Disordered" evidence="3">
    <location>
        <begin position="1523"/>
        <end position="1560"/>
    </location>
</feature>
<feature type="compositionally biased region" description="Basic and acidic residues" evidence="3">
    <location>
        <begin position="1540"/>
        <end position="1560"/>
    </location>
</feature>
<gene>
    <name evidence="6" type="ORF">CGSMWGv00703Dmash_05069</name>
</gene>
<protein>
    <submittedName>
        <fullName evidence="6">EbhA protein</fullName>
    </submittedName>
</protein>
<dbReference type="Gene3D" id="1.20.1270.70">
    <property type="entry name" value="Designed single chain three-helix bundle"/>
    <property type="match status" value="3"/>
</dbReference>
<feature type="compositionally biased region" description="Basic and acidic residues" evidence="3">
    <location>
        <begin position="78"/>
        <end position="141"/>
    </location>
</feature>
<evidence type="ECO:0000256" key="2">
    <source>
        <dbReference type="SAM" id="Coils"/>
    </source>
</evidence>
<feature type="compositionally biased region" description="Basic and acidic residues" evidence="3">
    <location>
        <begin position="1896"/>
        <end position="1908"/>
    </location>
</feature>
<dbReference type="InterPro" id="IPR009063">
    <property type="entry name" value="Ig/albumin-bd_sf"/>
</dbReference>
<dbReference type="Gene3D" id="1.20.5.420">
    <property type="entry name" value="Immunoglobulin FC, subunit C"/>
    <property type="match status" value="3"/>
</dbReference>
<feature type="compositionally biased region" description="Basic and acidic residues" evidence="3">
    <location>
        <begin position="969"/>
        <end position="991"/>
    </location>
</feature>
<feature type="region of interest" description="Disordered" evidence="3">
    <location>
        <begin position="1986"/>
        <end position="2010"/>
    </location>
</feature>
<dbReference type="PANTHER" id="PTHR23159:SF60">
    <property type="entry name" value="SPINDLE ASSEMBLY ABNORMAL PROTEIN 4"/>
    <property type="match status" value="1"/>
</dbReference>
<evidence type="ECO:0000313" key="7">
    <source>
        <dbReference type="Proteomes" id="UP000033074"/>
    </source>
</evidence>
<comment type="caution">
    <text evidence="6">The sequence shown here is derived from an EMBL/GenBank/DDBJ whole genome shotgun (WGS) entry which is preliminary data.</text>
</comment>
<dbReference type="EMBL" id="ADEV01000009">
    <property type="protein sequence ID" value="EIK85411.1"/>
    <property type="molecule type" value="Genomic_DNA"/>
</dbReference>
<feature type="region of interest" description="Disordered" evidence="3">
    <location>
        <begin position="59"/>
        <end position="199"/>
    </location>
</feature>
<feature type="compositionally biased region" description="Basic and acidic residues" evidence="3">
    <location>
        <begin position="1346"/>
        <end position="1360"/>
    </location>
</feature>
<feature type="region of interest" description="Disordered" evidence="3">
    <location>
        <begin position="1933"/>
        <end position="1953"/>
    </location>
</feature>
<dbReference type="Pfam" id="PF07554">
    <property type="entry name" value="FIVAR"/>
    <property type="match status" value="11"/>
</dbReference>
<feature type="region of interest" description="Disordered" evidence="3">
    <location>
        <begin position="2037"/>
        <end position="2078"/>
    </location>
</feature>
<feature type="compositionally biased region" description="Basic and acidic residues" evidence="3">
    <location>
        <begin position="2141"/>
        <end position="2153"/>
    </location>
</feature>
<organism evidence="6 7">
    <name type="scientific">Gardnerella greenwoodii 00703Dmash</name>
    <dbReference type="NCBI Taxonomy" id="698960"/>
    <lineage>
        <taxon>Bacteria</taxon>
        <taxon>Bacillati</taxon>
        <taxon>Actinomycetota</taxon>
        <taxon>Actinomycetes</taxon>
        <taxon>Bifidobacteriales</taxon>
        <taxon>Bifidobacteriaceae</taxon>
        <taxon>Gardnerella</taxon>
        <taxon>Gardnerella greenwoodii</taxon>
    </lineage>
</organism>